<name>A0A1V9XP36_9ACAR</name>
<organism evidence="1 2">
    <name type="scientific">Tropilaelaps mercedesae</name>
    <dbReference type="NCBI Taxonomy" id="418985"/>
    <lineage>
        <taxon>Eukaryota</taxon>
        <taxon>Metazoa</taxon>
        <taxon>Ecdysozoa</taxon>
        <taxon>Arthropoda</taxon>
        <taxon>Chelicerata</taxon>
        <taxon>Arachnida</taxon>
        <taxon>Acari</taxon>
        <taxon>Parasitiformes</taxon>
        <taxon>Mesostigmata</taxon>
        <taxon>Gamasina</taxon>
        <taxon>Dermanyssoidea</taxon>
        <taxon>Laelapidae</taxon>
        <taxon>Tropilaelaps</taxon>
    </lineage>
</organism>
<comment type="caution">
    <text evidence="1">The sequence shown here is derived from an EMBL/GenBank/DDBJ whole genome shotgun (WGS) entry which is preliminary data.</text>
</comment>
<dbReference type="Proteomes" id="UP000192247">
    <property type="component" value="Unassembled WGS sequence"/>
</dbReference>
<accession>A0A1V9XP36</accession>
<gene>
    <name evidence="1" type="ORF">BIW11_08616</name>
</gene>
<keyword evidence="2" id="KW-1185">Reference proteome</keyword>
<feature type="non-terminal residue" evidence="1">
    <location>
        <position position="26"/>
    </location>
</feature>
<evidence type="ECO:0000313" key="2">
    <source>
        <dbReference type="Proteomes" id="UP000192247"/>
    </source>
</evidence>
<sequence length="26" mass="2931">MVQSYTVPKNKALEPLPVKSRECIAE</sequence>
<proteinExistence type="predicted"/>
<dbReference type="EMBL" id="MNPL01006770">
    <property type="protein sequence ID" value="OQR75152.1"/>
    <property type="molecule type" value="Genomic_DNA"/>
</dbReference>
<protein>
    <submittedName>
        <fullName evidence="1">Uncharacterized protein</fullName>
    </submittedName>
</protein>
<evidence type="ECO:0000313" key="1">
    <source>
        <dbReference type="EMBL" id="OQR75152.1"/>
    </source>
</evidence>
<reference evidence="1 2" key="1">
    <citation type="journal article" date="2017" name="Gigascience">
        <title>Draft genome of the honey bee ectoparasitic mite, Tropilaelaps mercedesae, is shaped by the parasitic life history.</title>
        <authorList>
            <person name="Dong X."/>
            <person name="Armstrong S.D."/>
            <person name="Xia D."/>
            <person name="Makepeace B.L."/>
            <person name="Darby A.C."/>
            <person name="Kadowaki T."/>
        </authorList>
    </citation>
    <scope>NUCLEOTIDE SEQUENCE [LARGE SCALE GENOMIC DNA]</scope>
    <source>
        <strain evidence="1">Wuxi-XJTLU</strain>
    </source>
</reference>
<dbReference type="AlphaFoldDB" id="A0A1V9XP36"/>
<dbReference type="InParanoid" id="A0A1V9XP36"/>